<keyword evidence="3" id="KW-1185">Reference proteome</keyword>
<organism evidence="2 3">
    <name type="scientific">Erythranthe guttata</name>
    <name type="common">Yellow monkey flower</name>
    <name type="synonym">Mimulus guttatus</name>
    <dbReference type="NCBI Taxonomy" id="4155"/>
    <lineage>
        <taxon>Eukaryota</taxon>
        <taxon>Viridiplantae</taxon>
        <taxon>Streptophyta</taxon>
        <taxon>Embryophyta</taxon>
        <taxon>Tracheophyta</taxon>
        <taxon>Spermatophyta</taxon>
        <taxon>Magnoliopsida</taxon>
        <taxon>eudicotyledons</taxon>
        <taxon>Gunneridae</taxon>
        <taxon>Pentapetalae</taxon>
        <taxon>asterids</taxon>
        <taxon>lamiids</taxon>
        <taxon>Lamiales</taxon>
        <taxon>Phrymaceae</taxon>
        <taxon>Erythranthe</taxon>
    </lineage>
</organism>
<gene>
    <name evidence="2" type="ORF">MIMGU_mgv1a014266mg</name>
</gene>
<proteinExistence type="predicted"/>
<feature type="compositionally biased region" description="Basic and acidic residues" evidence="1">
    <location>
        <begin position="181"/>
        <end position="195"/>
    </location>
</feature>
<sequence>MPQHTFPATIPINTLIQTLIPNPNPPMPVRIVRLLRLPSHAVTLQLLRHPVVHLPPPRVRHVARKLLQLRHVPVTVVVPETHPRLVPQVMQHVQHRRLRLEQPHLHLPRLRTVAGPEILEEVHAPRDAVPPREDLVQVALVAAVVRFDAVHVLHQEAEGAVRRLHHHHPGVEEGTVVARGGDLRRPEQKVDVAED</sequence>
<reference evidence="2 3" key="1">
    <citation type="journal article" date="2013" name="Proc. Natl. Acad. Sci. U.S.A.">
        <title>Fine-scale variation in meiotic recombination in Mimulus inferred from population shotgun sequencing.</title>
        <authorList>
            <person name="Hellsten U."/>
            <person name="Wright K.M."/>
            <person name="Jenkins J."/>
            <person name="Shu S."/>
            <person name="Yuan Y."/>
            <person name="Wessler S.R."/>
            <person name="Schmutz J."/>
            <person name="Willis J.H."/>
            <person name="Rokhsar D.S."/>
        </authorList>
    </citation>
    <scope>NUCLEOTIDE SEQUENCE [LARGE SCALE GENOMIC DNA]</scope>
    <source>
        <strain evidence="3">cv. DUN x IM62</strain>
    </source>
</reference>
<protein>
    <submittedName>
        <fullName evidence="2">Uncharacterized protein</fullName>
    </submittedName>
</protein>
<feature type="region of interest" description="Disordered" evidence="1">
    <location>
        <begin position="165"/>
        <end position="195"/>
    </location>
</feature>
<dbReference type="Proteomes" id="UP000030748">
    <property type="component" value="Unassembled WGS sequence"/>
</dbReference>
<accession>A0A022Q866</accession>
<name>A0A022Q866_ERYGU</name>
<dbReference type="EMBL" id="KI632154">
    <property type="protein sequence ID" value="EYU23794.1"/>
    <property type="molecule type" value="Genomic_DNA"/>
</dbReference>
<evidence type="ECO:0000313" key="3">
    <source>
        <dbReference type="Proteomes" id="UP000030748"/>
    </source>
</evidence>
<evidence type="ECO:0000313" key="2">
    <source>
        <dbReference type="EMBL" id="EYU23794.1"/>
    </source>
</evidence>
<dbReference type="AlphaFoldDB" id="A0A022Q866"/>
<evidence type="ECO:0000256" key="1">
    <source>
        <dbReference type="SAM" id="MobiDB-lite"/>
    </source>
</evidence>